<feature type="binding site" evidence="10">
    <location>
        <position position="185"/>
    </location>
    <ligand>
        <name>substrate</name>
    </ligand>
</feature>
<evidence type="ECO:0000256" key="10">
    <source>
        <dbReference type="HAMAP-Rule" id="MF_00067"/>
    </source>
</evidence>
<dbReference type="EMBL" id="AY523972">
    <property type="protein sequence ID" value="AAS83090.1"/>
    <property type="molecule type" value="Genomic_DNA"/>
</dbReference>
<comment type="pathway">
    <text evidence="10">Carbohydrate biosynthesis; D-glycero-D-manno-heptose 7-phosphate biosynthesis; D-glycero-alpha-D-manno-heptose 7-phosphate and D-glycero-beta-D-manno-heptose 7-phosphate from sedoheptulose 7-phosphate: step 1/1.</text>
</comment>
<dbReference type="InterPro" id="IPR001347">
    <property type="entry name" value="SIS_dom"/>
</dbReference>
<comment type="subcellular location">
    <subcellularLocation>
        <location evidence="3 10">Cytoplasm</location>
    </subcellularLocation>
</comment>
<evidence type="ECO:0000256" key="1">
    <source>
        <dbReference type="ARBA" id="ARBA00000348"/>
    </source>
</evidence>
<dbReference type="UniPathway" id="UPA00041">
    <property type="reaction ID" value="UER00436"/>
</dbReference>
<dbReference type="InterPro" id="IPR004515">
    <property type="entry name" value="Phosphoheptose_Isoase"/>
</dbReference>
<comment type="catalytic activity">
    <reaction evidence="1 10">
        <text>2 D-sedoheptulose 7-phosphate = D-glycero-alpha-D-manno-heptose 7-phosphate + D-glycero-beta-D-manno-heptose 7-phosphate</text>
        <dbReference type="Rhea" id="RHEA:27489"/>
        <dbReference type="ChEBI" id="CHEBI:57483"/>
        <dbReference type="ChEBI" id="CHEBI:60203"/>
        <dbReference type="ChEBI" id="CHEBI:60204"/>
        <dbReference type="EC" id="5.3.1.28"/>
    </reaction>
</comment>
<dbReference type="PANTHER" id="PTHR30390:SF6">
    <property type="entry name" value="DNAA INITIATOR-ASSOCIATING PROTEIN DIAA"/>
    <property type="match status" value="1"/>
</dbReference>
<feature type="binding site" evidence="10">
    <location>
        <begin position="107"/>
        <end position="108"/>
    </location>
    <ligand>
        <name>substrate</name>
    </ligand>
</feature>
<dbReference type="GO" id="GO:0008270">
    <property type="term" value="F:zinc ion binding"/>
    <property type="evidence" value="ECO:0007669"/>
    <property type="project" value="UniProtKB-UniRule"/>
</dbReference>
<gene>
    <name evidence="10 12" type="primary">gmhA</name>
    <name evidence="12" type="ORF">pRhico054</name>
</gene>
<evidence type="ECO:0000259" key="11">
    <source>
        <dbReference type="PROSITE" id="PS51464"/>
    </source>
</evidence>
<feature type="domain" description="SIS" evidence="11">
    <location>
        <begin position="50"/>
        <end position="204"/>
    </location>
</feature>
<dbReference type="InterPro" id="IPR035461">
    <property type="entry name" value="GmhA/DiaA"/>
</dbReference>
<feature type="binding site" evidence="10">
    <location>
        <position position="74"/>
    </location>
    <ligand>
        <name>Zn(2+)</name>
        <dbReference type="ChEBI" id="CHEBI:29105"/>
    </ligand>
</feature>
<keyword evidence="6 10" id="KW-0479">Metal-binding</keyword>
<comment type="subunit">
    <text evidence="10">Homotetramer.</text>
</comment>
<feature type="binding site" evidence="10">
    <location>
        <begin position="65"/>
        <end position="67"/>
    </location>
    <ligand>
        <name>substrate</name>
    </ligand>
</feature>
<organism evidence="12">
    <name type="scientific">Azospirillum brasilense</name>
    <dbReference type="NCBI Taxonomy" id="192"/>
    <lineage>
        <taxon>Bacteria</taxon>
        <taxon>Pseudomonadati</taxon>
        <taxon>Pseudomonadota</taxon>
        <taxon>Alphaproteobacteria</taxon>
        <taxon>Rhodospirillales</taxon>
        <taxon>Azospirillaceae</taxon>
        <taxon>Azospirillum</taxon>
    </lineage>
</organism>
<protein>
    <recommendedName>
        <fullName evidence="10">Phosphoheptose isomerase</fullName>
        <ecNumber evidence="10">5.3.1.28</ecNumber>
    </recommendedName>
    <alternativeName>
        <fullName evidence="10">Sedoheptulose 7-phosphate isomerase</fullName>
    </alternativeName>
</protein>
<comment type="cofactor">
    <cofactor evidence="10">
        <name>Zn(2+)</name>
        <dbReference type="ChEBI" id="CHEBI:29105"/>
    </cofactor>
    <text evidence="10">Binds 1 zinc ion per subunit.</text>
</comment>
<dbReference type="CDD" id="cd05006">
    <property type="entry name" value="SIS_GmhA"/>
    <property type="match status" value="1"/>
</dbReference>
<feature type="binding site" evidence="10">
    <location>
        <position position="138"/>
    </location>
    <ligand>
        <name>substrate</name>
    </ligand>
</feature>
<dbReference type="GO" id="GO:0005975">
    <property type="term" value="P:carbohydrate metabolic process"/>
    <property type="evidence" value="ECO:0007669"/>
    <property type="project" value="UniProtKB-UniRule"/>
</dbReference>
<dbReference type="HAMAP" id="MF_00067">
    <property type="entry name" value="GmhA"/>
    <property type="match status" value="1"/>
</dbReference>
<sequence>MVARFPHSSQEPTMSHSATDRVREALLETSRNFAAFAEQADRIEAAAGLMIDGLKSGGKVLFCGNGGSAADSQHLAAELTGRYLRDRAPLAAVALTVDTSALTAIANDYSYDEVFARQVRGLGRAGDVLVGISTSGNSRNVVAALEAAHALGMRTVGLTGAAGGRMKELCDVCLCVPSTDTPRIQEMHIAAGHMLCELVENAFV</sequence>
<dbReference type="InterPro" id="IPR050099">
    <property type="entry name" value="SIS_GmhA/DiaA_subfam"/>
</dbReference>
<feature type="binding site" evidence="10">
    <location>
        <position position="193"/>
    </location>
    <ligand>
        <name>Zn(2+)</name>
        <dbReference type="ChEBI" id="CHEBI:29105"/>
    </ligand>
</feature>
<evidence type="ECO:0000256" key="5">
    <source>
        <dbReference type="ARBA" id="ARBA00022490"/>
    </source>
</evidence>
<evidence type="ECO:0000256" key="3">
    <source>
        <dbReference type="ARBA" id="ARBA00004496"/>
    </source>
</evidence>
<keyword evidence="7 10" id="KW-0862">Zinc</keyword>
<reference evidence="12" key="1">
    <citation type="journal article" date="2004" name="FEMS Microbiol. Lett.">
        <title>Annotation of the pRhico plasmid of Azospirillum brasilense reveals its role in determining the outer surface composition.</title>
        <authorList>
            <person name="Vanbleu E."/>
            <person name="Marchal K."/>
            <person name="Lambrecht M."/>
            <person name="Mathys J."/>
            <person name="Vanderleyden J."/>
        </authorList>
    </citation>
    <scope>NUCLEOTIDE SEQUENCE</scope>
    <source>
        <plasmid evidence="12">90 MDa</plasmid>
    </source>
</reference>
<dbReference type="GO" id="GO:2001061">
    <property type="term" value="P:D-glycero-D-manno-heptose 7-phosphate biosynthetic process"/>
    <property type="evidence" value="ECO:0007669"/>
    <property type="project" value="UniProtKB-UniPathway"/>
</dbReference>
<dbReference type="GO" id="GO:0005737">
    <property type="term" value="C:cytoplasm"/>
    <property type="evidence" value="ECO:0007669"/>
    <property type="project" value="UniProtKB-SubCell"/>
</dbReference>
<name>Q6QWB0_AZOBR</name>
<keyword evidence="8 10" id="KW-0413">Isomerase</keyword>
<feature type="binding site" evidence="10">
    <location>
        <begin position="133"/>
        <end position="135"/>
    </location>
    <ligand>
        <name>substrate</name>
    </ligand>
</feature>
<comment type="similarity">
    <text evidence="4 10">Belongs to the SIS family. GmhA subfamily.</text>
</comment>
<feature type="binding site" evidence="10">
    <location>
        <position position="78"/>
    </location>
    <ligand>
        <name>substrate</name>
    </ligand>
</feature>
<dbReference type="PANTHER" id="PTHR30390">
    <property type="entry name" value="SEDOHEPTULOSE 7-PHOSPHATE ISOMERASE / DNAA INITIATOR-ASSOCIATING FACTOR FOR REPLICATION INITIATION"/>
    <property type="match status" value="1"/>
</dbReference>
<evidence type="ECO:0000256" key="2">
    <source>
        <dbReference type="ARBA" id="ARBA00003172"/>
    </source>
</evidence>
<dbReference type="EC" id="5.3.1.28" evidence="10"/>
<evidence type="ECO:0000256" key="6">
    <source>
        <dbReference type="ARBA" id="ARBA00022723"/>
    </source>
</evidence>
<dbReference type="Gene3D" id="3.40.50.10490">
    <property type="entry name" value="Glucose-6-phosphate isomerase like protein, domain 1"/>
    <property type="match status" value="1"/>
</dbReference>
<dbReference type="PROSITE" id="PS51464">
    <property type="entry name" value="SIS"/>
    <property type="match status" value="1"/>
</dbReference>
<dbReference type="NCBIfam" id="TIGR00441">
    <property type="entry name" value="gmhA"/>
    <property type="match status" value="1"/>
</dbReference>
<keyword evidence="12" id="KW-0614">Plasmid</keyword>
<dbReference type="AlphaFoldDB" id="Q6QWB0"/>
<feature type="binding site" evidence="10">
    <location>
        <position position="78"/>
    </location>
    <ligand>
        <name>Zn(2+)</name>
        <dbReference type="ChEBI" id="CHEBI:29105"/>
    </ligand>
</feature>
<geneLocation type="plasmid" evidence="12">
    <name>90 MDa</name>
</geneLocation>
<dbReference type="SUPFAM" id="SSF53697">
    <property type="entry name" value="SIS domain"/>
    <property type="match status" value="1"/>
</dbReference>
<evidence type="ECO:0000313" key="12">
    <source>
        <dbReference type="EMBL" id="AAS83090.1"/>
    </source>
</evidence>
<comment type="function">
    <text evidence="2 10">Catalyzes the isomerization of sedoheptulose 7-phosphate in D-glycero-D-manno-heptose 7-phosphate.</text>
</comment>
<keyword evidence="5 10" id="KW-0963">Cytoplasm</keyword>
<dbReference type="GO" id="GO:0097367">
    <property type="term" value="F:carbohydrate derivative binding"/>
    <property type="evidence" value="ECO:0007669"/>
    <property type="project" value="InterPro"/>
</dbReference>
<dbReference type="Pfam" id="PF13580">
    <property type="entry name" value="SIS_2"/>
    <property type="match status" value="1"/>
</dbReference>
<dbReference type="InterPro" id="IPR046348">
    <property type="entry name" value="SIS_dom_sf"/>
</dbReference>
<proteinExistence type="inferred from homology"/>
<evidence type="ECO:0000256" key="7">
    <source>
        <dbReference type="ARBA" id="ARBA00022833"/>
    </source>
</evidence>
<dbReference type="GO" id="GO:0008968">
    <property type="term" value="F:D-sedoheptulose 7-phosphate isomerase activity"/>
    <property type="evidence" value="ECO:0007669"/>
    <property type="project" value="UniProtKB-UniRule"/>
</dbReference>
<feature type="binding site" evidence="10">
    <location>
        <position position="185"/>
    </location>
    <ligand>
        <name>Zn(2+)</name>
        <dbReference type="ChEBI" id="CHEBI:29105"/>
    </ligand>
</feature>
<keyword evidence="9 10" id="KW-0119">Carbohydrate metabolism</keyword>
<evidence type="ECO:0000256" key="9">
    <source>
        <dbReference type="ARBA" id="ARBA00023277"/>
    </source>
</evidence>
<evidence type="ECO:0000256" key="8">
    <source>
        <dbReference type="ARBA" id="ARBA00023235"/>
    </source>
</evidence>
<accession>Q6QWB0</accession>
<comment type="miscellaneous">
    <text evidence="10">The reaction produces a racemic mixture of D-glycero-alpha-D-manno-heptose 7-phosphate and D-glycero-beta-D-manno-heptose 7-phosphate.</text>
</comment>
<evidence type="ECO:0000256" key="4">
    <source>
        <dbReference type="ARBA" id="ARBA00009894"/>
    </source>
</evidence>